<dbReference type="InterPro" id="IPR010286">
    <property type="entry name" value="METTL16/RlmF"/>
</dbReference>
<dbReference type="CDD" id="cd02440">
    <property type="entry name" value="AdoMet_MTases"/>
    <property type="match status" value="1"/>
</dbReference>
<dbReference type="EC" id="2.1.1.-" evidence="5"/>
<dbReference type="InterPro" id="IPR029063">
    <property type="entry name" value="SAM-dependent_MTases_sf"/>
</dbReference>
<feature type="binding site" evidence="6">
    <location>
        <position position="127"/>
    </location>
    <ligand>
        <name>S-adenosyl-L-methionine</name>
        <dbReference type="ChEBI" id="CHEBI:59789"/>
    </ligand>
</feature>
<dbReference type="GO" id="GO:0070475">
    <property type="term" value="P:rRNA base methylation"/>
    <property type="evidence" value="ECO:0007669"/>
    <property type="project" value="TreeGrafter"/>
</dbReference>
<evidence type="ECO:0000256" key="6">
    <source>
        <dbReference type="PIRSR" id="PIRSR037350-1"/>
    </source>
</evidence>
<reference evidence="8 9" key="1">
    <citation type="journal article" date="2024" name="Nat. Commun.">
        <title>Phylogenomics reveals the evolutionary origins of lichenization in chlorophyte algae.</title>
        <authorList>
            <person name="Puginier C."/>
            <person name="Libourel C."/>
            <person name="Otte J."/>
            <person name="Skaloud P."/>
            <person name="Haon M."/>
            <person name="Grisel S."/>
            <person name="Petersen M."/>
            <person name="Berrin J.G."/>
            <person name="Delaux P.M."/>
            <person name="Dal Grande F."/>
            <person name="Keller J."/>
        </authorList>
    </citation>
    <scope>NUCLEOTIDE SEQUENCE [LARGE SCALE GENOMIC DNA]</scope>
    <source>
        <strain evidence="8 9">SAG 2043</strain>
    </source>
</reference>
<proteinExistence type="inferred from homology"/>
<sequence length="356" mass="38771">MHPRNRYADAEPDFAALSQQYPSLQPYVAVHANGSGSIDFTDLQASRELTRVLLLHDFGIDWAIPPGQLIPPVTNRANYIHWLEDLLQLSSPAGQARVLGLDIGCGANLIYPLLGAAINGWCFVGVDVTDVAIDWAQRNVNANPHLARLIHIRKLPHTSGLNAGVLLPAVQEGETFAFCMCNPPFFESMEEAGQNPSTAFSGTADEMVCPGGELAFVSQMVHDSVQLGKRVHWYTSMVGKKATLKALRKLLHSCHVTALRTTEFFQGRTSRWALAWSFAVDPNLASKPLPRAQPKQQTQSESARRELSVPLGVLPKAVVPKLLPALEAVSERKQQRRGSAAGAVGYASAVYHPSQS</sequence>
<gene>
    <name evidence="8" type="ORF">WJX72_010774</name>
</gene>
<feature type="region of interest" description="Disordered" evidence="7">
    <location>
        <begin position="287"/>
        <end position="306"/>
    </location>
</feature>
<evidence type="ECO:0000256" key="2">
    <source>
        <dbReference type="ARBA" id="ARBA00022603"/>
    </source>
</evidence>
<evidence type="ECO:0000256" key="5">
    <source>
        <dbReference type="PIRNR" id="PIRNR037350"/>
    </source>
</evidence>
<evidence type="ECO:0000313" key="9">
    <source>
        <dbReference type="Proteomes" id="UP001489004"/>
    </source>
</evidence>
<organism evidence="8 9">
    <name type="scientific">[Myrmecia] bisecta</name>
    <dbReference type="NCBI Taxonomy" id="41462"/>
    <lineage>
        <taxon>Eukaryota</taxon>
        <taxon>Viridiplantae</taxon>
        <taxon>Chlorophyta</taxon>
        <taxon>core chlorophytes</taxon>
        <taxon>Trebouxiophyceae</taxon>
        <taxon>Trebouxiales</taxon>
        <taxon>Trebouxiaceae</taxon>
        <taxon>Myrmecia</taxon>
    </lineage>
</organism>
<dbReference type="PANTHER" id="PTHR13393:SF0">
    <property type="entry name" value="RNA N6-ADENOSINE-METHYLTRANSFERASE METTL16"/>
    <property type="match status" value="1"/>
</dbReference>
<evidence type="ECO:0000256" key="1">
    <source>
        <dbReference type="ARBA" id="ARBA00005878"/>
    </source>
</evidence>
<keyword evidence="2 5" id="KW-0489">Methyltransferase</keyword>
<dbReference type="AlphaFoldDB" id="A0AAW1PB45"/>
<dbReference type="GO" id="GO:0008168">
    <property type="term" value="F:methyltransferase activity"/>
    <property type="evidence" value="ECO:0007669"/>
    <property type="project" value="UniProtKB-UniRule"/>
</dbReference>
<name>A0AAW1PB45_9CHLO</name>
<evidence type="ECO:0000256" key="3">
    <source>
        <dbReference type="ARBA" id="ARBA00022679"/>
    </source>
</evidence>
<dbReference type="Gene3D" id="3.40.50.150">
    <property type="entry name" value="Vaccinia Virus protein VP39"/>
    <property type="match status" value="1"/>
</dbReference>
<dbReference type="GO" id="GO:0005634">
    <property type="term" value="C:nucleus"/>
    <property type="evidence" value="ECO:0007669"/>
    <property type="project" value="TreeGrafter"/>
</dbReference>
<dbReference type="SUPFAM" id="SSF53335">
    <property type="entry name" value="S-adenosyl-L-methionine-dependent methyltransferases"/>
    <property type="match status" value="1"/>
</dbReference>
<comment type="similarity">
    <text evidence="1 5">Belongs to the methyltransferase superfamily. METTL16/RlmF family.</text>
</comment>
<protein>
    <recommendedName>
        <fullName evidence="5">U6 small nuclear RNA (adenine-(43)-N(6))-methyltransferase</fullName>
        <ecNumber evidence="5">2.1.1.-</ecNumber>
    </recommendedName>
</protein>
<dbReference type="PIRSF" id="PIRSF037350">
    <property type="entry name" value="Mtase_ZK1128_prd"/>
    <property type="match status" value="1"/>
</dbReference>
<evidence type="ECO:0000256" key="4">
    <source>
        <dbReference type="ARBA" id="ARBA00022691"/>
    </source>
</evidence>
<evidence type="ECO:0000256" key="7">
    <source>
        <dbReference type="SAM" id="MobiDB-lite"/>
    </source>
</evidence>
<dbReference type="EMBL" id="JALJOR010000015">
    <property type="protein sequence ID" value="KAK9805663.1"/>
    <property type="molecule type" value="Genomic_DNA"/>
</dbReference>
<feature type="binding site" evidence="6">
    <location>
        <position position="182"/>
    </location>
    <ligand>
        <name>S-adenosyl-L-methionine</name>
        <dbReference type="ChEBI" id="CHEBI:59789"/>
    </ligand>
</feature>
<dbReference type="Pfam" id="PF05971">
    <property type="entry name" value="Methyltransf_10"/>
    <property type="match status" value="1"/>
</dbReference>
<keyword evidence="4 6" id="KW-0949">S-adenosyl-L-methionine</keyword>
<comment type="caution">
    <text evidence="8">The sequence shown here is derived from an EMBL/GenBank/DDBJ whole genome shotgun (WGS) entry which is preliminary data.</text>
</comment>
<dbReference type="InterPro" id="IPR017182">
    <property type="entry name" value="METTL16/PsiM"/>
</dbReference>
<feature type="binding site" evidence="6">
    <location>
        <position position="104"/>
    </location>
    <ligand>
        <name>S-adenosyl-L-methionine</name>
        <dbReference type="ChEBI" id="CHEBI:59789"/>
    </ligand>
</feature>
<keyword evidence="3 5" id="KW-0808">Transferase</keyword>
<dbReference type="PANTHER" id="PTHR13393">
    <property type="entry name" value="SAM-DEPENDENT METHYLTRANSFERASE"/>
    <property type="match status" value="1"/>
</dbReference>
<evidence type="ECO:0000313" key="8">
    <source>
        <dbReference type="EMBL" id="KAK9805663.1"/>
    </source>
</evidence>
<accession>A0AAW1PB45</accession>
<keyword evidence="9" id="KW-1185">Reference proteome</keyword>
<feature type="binding site" evidence="6">
    <location>
        <position position="76"/>
    </location>
    <ligand>
        <name>S-adenosyl-L-methionine</name>
        <dbReference type="ChEBI" id="CHEBI:59789"/>
    </ligand>
</feature>
<dbReference type="Proteomes" id="UP001489004">
    <property type="component" value="Unassembled WGS sequence"/>
</dbReference>